<evidence type="ECO:0000256" key="1">
    <source>
        <dbReference type="SAM" id="SignalP"/>
    </source>
</evidence>
<name>A0A9N9UY46_9HYPO</name>
<proteinExistence type="predicted"/>
<dbReference type="PROSITE" id="PS51257">
    <property type="entry name" value="PROKAR_LIPOPROTEIN"/>
    <property type="match status" value="1"/>
</dbReference>
<protein>
    <submittedName>
        <fullName evidence="2">Uncharacterized protein</fullName>
    </submittedName>
</protein>
<keyword evidence="3" id="KW-1185">Reference proteome</keyword>
<dbReference type="EMBL" id="CABFNO020001564">
    <property type="protein sequence ID" value="CAH0003430.1"/>
    <property type="molecule type" value="Genomic_DNA"/>
</dbReference>
<dbReference type="OrthoDB" id="10299861at2759"/>
<evidence type="ECO:0000313" key="3">
    <source>
        <dbReference type="Proteomes" id="UP000754883"/>
    </source>
</evidence>
<reference evidence="3" key="1">
    <citation type="submission" date="2019-06" db="EMBL/GenBank/DDBJ databases">
        <authorList>
            <person name="Broberg M."/>
        </authorList>
    </citation>
    <scope>NUCLEOTIDE SEQUENCE [LARGE SCALE GENOMIC DNA]</scope>
</reference>
<organism evidence="2 3">
    <name type="scientific">Clonostachys byssicola</name>
    <dbReference type="NCBI Taxonomy" id="160290"/>
    <lineage>
        <taxon>Eukaryota</taxon>
        <taxon>Fungi</taxon>
        <taxon>Dikarya</taxon>
        <taxon>Ascomycota</taxon>
        <taxon>Pezizomycotina</taxon>
        <taxon>Sordariomycetes</taxon>
        <taxon>Hypocreomycetidae</taxon>
        <taxon>Hypocreales</taxon>
        <taxon>Bionectriaceae</taxon>
        <taxon>Clonostachys</taxon>
    </lineage>
</organism>
<gene>
    <name evidence="2" type="ORF">CBYS24578_00014607</name>
</gene>
<feature type="chain" id="PRO_5040215671" evidence="1">
    <location>
        <begin position="20"/>
        <end position="103"/>
    </location>
</feature>
<comment type="caution">
    <text evidence="2">The sequence shown here is derived from an EMBL/GenBank/DDBJ whole genome shotgun (WGS) entry which is preliminary data.</text>
</comment>
<dbReference type="AlphaFoldDB" id="A0A9N9UY46"/>
<sequence length="103" mass="11420">MHFIKAVASLFALSSCAAAQFSDSEFTLARRELAEAAEEQYLAARDEYIEKRDIFRRAGGNGTCQKAGNGMSCRKYSPEKKMRVHCGPCAKNASPGQYCLCNW</sequence>
<keyword evidence="1" id="KW-0732">Signal</keyword>
<evidence type="ECO:0000313" key="2">
    <source>
        <dbReference type="EMBL" id="CAH0003430.1"/>
    </source>
</evidence>
<accession>A0A9N9UY46</accession>
<feature type="signal peptide" evidence="1">
    <location>
        <begin position="1"/>
        <end position="19"/>
    </location>
</feature>
<dbReference type="Proteomes" id="UP000754883">
    <property type="component" value="Unassembled WGS sequence"/>
</dbReference>
<reference evidence="2 3" key="2">
    <citation type="submission" date="2021-10" db="EMBL/GenBank/DDBJ databases">
        <authorList>
            <person name="Piombo E."/>
        </authorList>
    </citation>
    <scope>NUCLEOTIDE SEQUENCE [LARGE SCALE GENOMIC DNA]</scope>
</reference>